<comment type="caution">
    <text evidence="1">The sequence shown here is derived from an EMBL/GenBank/DDBJ whole genome shotgun (WGS) entry which is preliminary data.</text>
</comment>
<gene>
    <name evidence="1" type="ORF">E1H14_08965</name>
</gene>
<dbReference type="OrthoDB" id="7855297at2"/>
<dbReference type="EMBL" id="SMRS01000006">
    <property type="protein sequence ID" value="KAA0874392.1"/>
    <property type="molecule type" value="Genomic_DNA"/>
</dbReference>
<dbReference type="AlphaFoldDB" id="A0A5A9W1E5"/>
<dbReference type="InterPro" id="IPR040632">
    <property type="entry name" value="Sulfotransfer_4"/>
</dbReference>
<organism evidence="1 2">
    <name type="scientific">Nitrincola tapanii</name>
    <dbReference type="NCBI Taxonomy" id="1708751"/>
    <lineage>
        <taxon>Bacteria</taxon>
        <taxon>Pseudomonadati</taxon>
        <taxon>Pseudomonadota</taxon>
        <taxon>Gammaproteobacteria</taxon>
        <taxon>Oceanospirillales</taxon>
        <taxon>Oceanospirillaceae</taxon>
        <taxon>Nitrincola</taxon>
    </lineage>
</organism>
<reference evidence="1 2" key="1">
    <citation type="submission" date="2019-03" db="EMBL/GenBank/DDBJ databases">
        <title>Nitrincola sp. nov. isolated from an Indian soda lake.</title>
        <authorList>
            <person name="Joshi A."/>
            <person name="Thite S.V."/>
            <person name="Joseph N."/>
            <person name="Dhotre D."/>
            <person name="Moorthy M."/>
            <person name="Shouche Y.S."/>
        </authorList>
    </citation>
    <scope>NUCLEOTIDE SEQUENCE [LARGE SCALE GENOMIC DNA]</scope>
    <source>
        <strain evidence="1 2">MEB193</strain>
    </source>
</reference>
<dbReference type="RefSeq" id="WP_149391125.1">
    <property type="nucleotide sequence ID" value="NZ_SMRS01000006.1"/>
</dbReference>
<proteinExistence type="predicted"/>
<dbReference type="PANTHER" id="PTHR36978">
    <property type="entry name" value="P-LOOP CONTAINING NUCLEOTIDE TRIPHOSPHATE HYDROLASE"/>
    <property type="match status" value="1"/>
</dbReference>
<keyword evidence="2" id="KW-1185">Reference proteome</keyword>
<dbReference type="PANTHER" id="PTHR36978:SF4">
    <property type="entry name" value="P-LOOP CONTAINING NUCLEOSIDE TRIPHOSPHATE HYDROLASE PROTEIN"/>
    <property type="match status" value="1"/>
</dbReference>
<evidence type="ECO:0000313" key="2">
    <source>
        <dbReference type="Proteomes" id="UP000325302"/>
    </source>
</evidence>
<evidence type="ECO:0000313" key="1">
    <source>
        <dbReference type="EMBL" id="KAA0874392.1"/>
    </source>
</evidence>
<sequence length="186" mass="21471">MSSIEPEEKIFCIGFHKTGTKSLAAALTELGYRVHGPAWTQDQQVCRSLDQLQERAFSVIEAYDAFQDNPWPLLWESLRASYPKARFILTWREADRWLSSAVRYFGHQKTPMRALIYGEDAASPIGYEQRYLQRYSAHNNAVRAAFKGAENFLELNFEQEAGWKALCDFLHKPLPKMPFPHKNKGD</sequence>
<keyword evidence="1" id="KW-0808">Transferase</keyword>
<dbReference type="GO" id="GO:0016740">
    <property type="term" value="F:transferase activity"/>
    <property type="evidence" value="ECO:0007669"/>
    <property type="project" value="UniProtKB-KW"/>
</dbReference>
<accession>A0A5A9W1E5</accession>
<dbReference type="InterPro" id="IPR027417">
    <property type="entry name" value="P-loop_NTPase"/>
</dbReference>
<dbReference type="Gene3D" id="3.40.50.300">
    <property type="entry name" value="P-loop containing nucleotide triphosphate hydrolases"/>
    <property type="match status" value="1"/>
</dbReference>
<dbReference type="SUPFAM" id="SSF52540">
    <property type="entry name" value="P-loop containing nucleoside triphosphate hydrolases"/>
    <property type="match status" value="1"/>
</dbReference>
<dbReference type="Pfam" id="PF17784">
    <property type="entry name" value="Sulfotransfer_4"/>
    <property type="match status" value="2"/>
</dbReference>
<protein>
    <submittedName>
        <fullName evidence="1">Sulfotransferase family protein</fullName>
    </submittedName>
</protein>
<dbReference type="Proteomes" id="UP000325302">
    <property type="component" value="Unassembled WGS sequence"/>
</dbReference>
<name>A0A5A9W1E5_9GAMM</name>